<sequence>MTGMSVGTYVFSTHAREIARNWNSIFAYITKFNEQFWTYPKSTAIRTLNRNLFKIIRPANFMLNLVPIAMWSQIFLIPHHPIHLPNLFSNYKILFYTAHLIYTPATLYAFCFVAFYIKPMFQTLTVYVLFTLPILREELALTRGPRYTGKFKCSPVLGASPEKNLVLVYRSMQLLMKDVSLLFGRYLPVLNTLYGQLAISSGYVLIVEGGKTDNSTKLVLLVCVPFTVLVWAGCLICAGKIQASSKECLTSWKVGAARWEEKEEKKYMAKFRKSCKPIYFGFEGYIVVTQKTVVKFMQGLVRGLFRALLALK</sequence>
<accession>A0A226CZX3</accession>
<organism evidence="2 3">
    <name type="scientific">Folsomia candida</name>
    <name type="common">Springtail</name>
    <dbReference type="NCBI Taxonomy" id="158441"/>
    <lineage>
        <taxon>Eukaryota</taxon>
        <taxon>Metazoa</taxon>
        <taxon>Ecdysozoa</taxon>
        <taxon>Arthropoda</taxon>
        <taxon>Hexapoda</taxon>
        <taxon>Collembola</taxon>
        <taxon>Entomobryomorpha</taxon>
        <taxon>Isotomoidea</taxon>
        <taxon>Isotomidae</taxon>
        <taxon>Proisotominae</taxon>
        <taxon>Folsomia</taxon>
    </lineage>
</organism>
<protein>
    <submittedName>
        <fullName evidence="2">Uncharacterized protein</fullName>
    </submittedName>
</protein>
<feature type="transmembrane region" description="Helical" evidence="1">
    <location>
        <begin position="218"/>
        <end position="238"/>
    </location>
</feature>
<keyword evidence="1" id="KW-0812">Transmembrane</keyword>
<feature type="transmembrane region" description="Helical" evidence="1">
    <location>
        <begin position="93"/>
        <end position="117"/>
    </location>
</feature>
<feature type="transmembrane region" description="Helical" evidence="1">
    <location>
        <begin position="186"/>
        <end position="206"/>
    </location>
</feature>
<evidence type="ECO:0000313" key="3">
    <source>
        <dbReference type="Proteomes" id="UP000198287"/>
    </source>
</evidence>
<evidence type="ECO:0000313" key="2">
    <source>
        <dbReference type="EMBL" id="OXA37586.1"/>
    </source>
</evidence>
<reference evidence="2 3" key="1">
    <citation type="submission" date="2015-12" db="EMBL/GenBank/DDBJ databases">
        <title>The genome of Folsomia candida.</title>
        <authorList>
            <person name="Faddeeva A."/>
            <person name="Derks M.F."/>
            <person name="Anvar Y."/>
            <person name="Smit S."/>
            <person name="Van Straalen N."/>
            <person name="Roelofs D."/>
        </authorList>
    </citation>
    <scope>NUCLEOTIDE SEQUENCE [LARGE SCALE GENOMIC DNA]</scope>
    <source>
        <strain evidence="2 3">VU population</strain>
        <tissue evidence="2">Whole body</tissue>
    </source>
</reference>
<dbReference type="Proteomes" id="UP000198287">
    <property type="component" value="Unassembled WGS sequence"/>
</dbReference>
<dbReference type="EMBL" id="LNIX01000055">
    <property type="protein sequence ID" value="OXA37586.1"/>
    <property type="molecule type" value="Genomic_DNA"/>
</dbReference>
<proteinExistence type="predicted"/>
<evidence type="ECO:0000256" key="1">
    <source>
        <dbReference type="SAM" id="Phobius"/>
    </source>
</evidence>
<gene>
    <name evidence="2" type="ORF">Fcan01_27649</name>
</gene>
<feature type="transmembrane region" description="Helical" evidence="1">
    <location>
        <begin position="61"/>
        <end position="81"/>
    </location>
</feature>
<comment type="caution">
    <text evidence="2">The sequence shown here is derived from an EMBL/GenBank/DDBJ whole genome shotgun (WGS) entry which is preliminary data.</text>
</comment>
<dbReference type="AlphaFoldDB" id="A0A226CZX3"/>
<keyword evidence="3" id="KW-1185">Reference proteome</keyword>
<keyword evidence="1" id="KW-1133">Transmembrane helix</keyword>
<name>A0A226CZX3_FOLCA</name>
<keyword evidence="1" id="KW-0472">Membrane</keyword>